<feature type="compositionally biased region" description="Basic residues" evidence="1">
    <location>
        <begin position="232"/>
        <end position="247"/>
    </location>
</feature>
<evidence type="ECO:0000313" key="3">
    <source>
        <dbReference type="Proteomes" id="UP000594364"/>
    </source>
</evidence>
<keyword evidence="3" id="KW-1185">Reference proteome</keyword>
<feature type="region of interest" description="Disordered" evidence="1">
    <location>
        <begin position="365"/>
        <end position="404"/>
    </location>
</feature>
<feature type="compositionally biased region" description="Basic and acidic residues" evidence="1">
    <location>
        <begin position="365"/>
        <end position="375"/>
    </location>
</feature>
<protein>
    <recommendedName>
        <fullName evidence="4">Pre-mRNA-splicing factor 38B</fullName>
    </recommendedName>
</protein>
<feature type="region of interest" description="Disordered" evidence="1">
    <location>
        <begin position="108"/>
        <end position="285"/>
    </location>
</feature>
<feature type="compositionally biased region" description="Basic and acidic residues" evidence="1">
    <location>
        <begin position="248"/>
        <end position="265"/>
    </location>
</feature>
<sequence length="404" mass="46396">MSNDELLTDDYVAGLLAQDAKDCSLKYSAMGMEAFRDNKKSSSMLKPNTRFLRHIIKDTDTHNKALLAKEAAESKARLKDLEYAEGLKRRKSNPNSRDIRTRQLGAIQAILGGKKRPRGDDEDRDTPRPRTADDGKDGHGSRGSRRGSDLFKRGGDKRHHGRLSERDYDQKDTASDQDKQKKSRRRRYAASDDDDDDDDDDDGDKDRRRRSRRDRSRSPRWYRSSRSPDERRRKHRHRSRGQFRTRRASPDREPKPTSSREKEDSDPLEDFIGPPPPPNYRGRGMIGGAAALDRRFSESYDPKLDVRMEDEGDPWDDAVESFRDRQKMLLNQDQRMKDAGFTVEQIQRAKGSDEKKELDVVWSKAGEKREWDEGKGIAGESDDDDDGDGEISLAKQPTLFPAEL</sequence>
<feature type="compositionally biased region" description="Acidic residues" evidence="1">
    <location>
        <begin position="380"/>
        <end position="389"/>
    </location>
</feature>
<accession>A0A7U3Q2C3</accession>
<dbReference type="AlphaFoldDB" id="A0A7U3Q2C3"/>
<evidence type="ECO:0000256" key="1">
    <source>
        <dbReference type="SAM" id="MobiDB-lite"/>
    </source>
</evidence>
<reference evidence="2 3" key="1">
    <citation type="journal article" date="2018" name="PLoS Genet.">
        <title>Repeat elements organise 3D genome structure and mediate transcription in the filamentous fungus Epichloe festucae.</title>
        <authorList>
            <person name="Winter D.J."/>
            <person name="Ganley A.R.D."/>
            <person name="Young C.A."/>
            <person name="Liachko I."/>
            <person name="Schardl C.L."/>
            <person name="Dupont P.Y."/>
            <person name="Berry D."/>
            <person name="Ram A."/>
            <person name="Scott B."/>
            <person name="Cox M.P."/>
        </authorList>
    </citation>
    <scope>NUCLEOTIDE SEQUENCE [LARGE SCALE GENOMIC DNA]</scope>
    <source>
        <strain evidence="2 3">Fl1</strain>
    </source>
</reference>
<organism evidence="2 3">
    <name type="scientific">Epichloe festucae (strain Fl1)</name>
    <dbReference type="NCBI Taxonomy" id="877507"/>
    <lineage>
        <taxon>Eukaryota</taxon>
        <taxon>Fungi</taxon>
        <taxon>Dikarya</taxon>
        <taxon>Ascomycota</taxon>
        <taxon>Pezizomycotina</taxon>
        <taxon>Sordariomycetes</taxon>
        <taxon>Hypocreomycetidae</taxon>
        <taxon>Hypocreales</taxon>
        <taxon>Clavicipitaceae</taxon>
        <taxon>Epichloe</taxon>
    </lineage>
</organism>
<dbReference type="EMBL" id="CP031390">
    <property type="protein sequence ID" value="QPH18801.1"/>
    <property type="molecule type" value="Genomic_DNA"/>
</dbReference>
<feature type="compositionally biased region" description="Acidic residues" evidence="1">
    <location>
        <begin position="191"/>
        <end position="203"/>
    </location>
</feature>
<dbReference type="Proteomes" id="UP000594364">
    <property type="component" value="Chromosome 6"/>
</dbReference>
<feature type="compositionally biased region" description="Basic and acidic residues" evidence="1">
    <location>
        <begin position="118"/>
        <end position="154"/>
    </location>
</feature>
<proteinExistence type="predicted"/>
<dbReference type="PANTHER" id="PTHR40132">
    <property type="entry name" value="PRE-MRNA-SPLICING FACTOR 38B"/>
    <property type="match status" value="1"/>
</dbReference>
<gene>
    <name evidence="2" type="ORF">C2857_003901</name>
</gene>
<feature type="compositionally biased region" description="Basic and acidic residues" evidence="1">
    <location>
        <begin position="162"/>
        <end position="180"/>
    </location>
</feature>
<evidence type="ECO:0000313" key="2">
    <source>
        <dbReference type="EMBL" id="QPH18801.1"/>
    </source>
</evidence>
<dbReference type="PANTHER" id="PTHR40132:SF1">
    <property type="entry name" value="PRE-MRNA-SPLICING FACTOR 38B"/>
    <property type="match status" value="1"/>
</dbReference>
<evidence type="ECO:0008006" key="4">
    <source>
        <dbReference type="Google" id="ProtNLM"/>
    </source>
</evidence>
<dbReference type="OrthoDB" id="2431475at2759"/>
<feature type="compositionally biased region" description="Basic residues" evidence="1">
    <location>
        <begin position="207"/>
        <end position="220"/>
    </location>
</feature>
<name>A0A7U3Q2C3_EPIFF</name>